<sequence length="319" mass="35075">MDTRKSGIISILNNDDNPSFAVRPIKNAKCRPQTVTYTHQQVRQWPSQGGHHQNTRADRVILPPLSPGIYRIDPGMHHYSGLSQPPEHSIYYNHQVPTTQVAGTYTPTSCRNSQYFPIEKLSIGRITHSEIQPGDPPSPPTPLSASGDTRAAKVSKKNKYPCPYAVSHSCTATFTTSGHAARHGKKHTGEKSVHCPVCNKAFTRKDNMKQHRRTHRLSISSTTSLKRSDDDTTPPEWSGSNKSQCDRGDYVGLATPTSPCTDGRPDDTLSQSTSHSYGGRSYTSINESTQATSRTDAITRGLDTLAVAAEKSQIDSYTR</sequence>
<keyword evidence="1" id="KW-0479">Metal-binding</keyword>
<feature type="region of interest" description="Disordered" evidence="10">
    <location>
        <begin position="206"/>
        <end position="297"/>
    </location>
</feature>
<dbReference type="InterPro" id="IPR036236">
    <property type="entry name" value="Znf_C2H2_sf"/>
</dbReference>
<dbReference type="VEuPathDB" id="FungiDB:I7I52_10089"/>
<dbReference type="SMART" id="SM00355">
    <property type="entry name" value="ZnF_C2H2"/>
    <property type="match status" value="1"/>
</dbReference>
<dbReference type="PANTHER" id="PTHR14003:SF19">
    <property type="entry name" value="YY2 TRANSCRIPTION FACTOR"/>
    <property type="match status" value="1"/>
</dbReference>
<evidence type="ECO:0000256" key="3">
    <source>
        <dbReference type="ARBA" id="ARBA00022771"/>
    </source>
</evidence>
<dbReference type="GO" id="GO:0030435">
    <property type="term" value="P:sporulation resulting in formation of a cellular spore"/>
    <property type="evidence" value="ECO:0007669"/>
    <property type="project" value="UniProtKB-KW"/>
</dbReference>
<evidence type="ECO:0000256" key="2">
    <source>
        <dbReference type="ARBA" id="ARBA00022737"/>
    </source>
</evidence>
<evidence type="ECO:0000313" key="12">
    <source>
        <dbReference type="EMBL" id="KAG5299694.1"/>
    </source>
</evidence>
<protein>
    <recommendedName>
        <fullName evidence="8">C2H2 type master regulator of conidiophore development brlA</fullName>
    </recommendedName>
</protein>
<feature type="compositionally biased region" description="Polar residues" evidence="10">
    <location>
        <begin position="268"/>
        <end position="296"/>
    </location>
</feature>
<dbReference type="Proteomes" id="UP000670092">
    <property type="component" value="Unassembled WGS sequence"/>
</dbReference>
<evidence type="ECO:0000256" key="10">
    <source>
        <dbReference type="SAM" id="MobiDB-lite"/>
    </source>
</evidence>
<feature type="domain" description="C2H2-type" evidence="11">
    <location>
        <begin position="160"/>
        <end position="192"/>
    </location>
</feature>
<keyword evidence="3 9" id="KW-0863">Zinc-finger</keyword>
<dbReference type="GO" id="GO:0000785">
    <property type="term" value="C:chromatin"/>
    <property type="evidence" value="ECO:0007669"/>
    <property type="project" value="TreeGrafter"/>
</dbReference>
<dbReference type="SUPFAM" id="SSF57667">
    <property type="entry name" value="beta-beta-alpha zinc fingers"/>
    <property type="match status" value="1"/>
</dbReference>
<accession>A0A8H7YWD0</accession>
<dbReference type="EMBL" id="JAEVHI010000002">
    <property type="protein sequence ID" value="KAG5299694.1"/>
    <property type="molecule type" value="Genomic_DNA"/>
</dbReference>
<keyword evidence="5" id="KW-0749">Sporulation</keyword>
<dbReference type="InterPro" id="IPR013087">
    <property type="entry name" value="Znf_C2H2_type"/>
</dbReference>
<dbReference type="GO" id="GO:0048315">
    <property type="term" value="P:conidium formation"/>
    <property type="evidence" value="ECO:0007669"/>
    <property type="project" value="UniProtKB-KW"/>
</dbReference>
<dbReference type="GO" id="GO:0005667">
    <property type="term" value="C:transcription regulator complex"/>
    <property type="evidence" value="ECO:0007669"/>
    <property type="project" value="TreeGrafter"/>
</dbReference>
<evidence type="ECO:0000256" key="1">
    <source>
        <dbReference type="ARBA" id="ARBA00022723"/>
    </source>
</evidence>
<dbReference type="PROSITE" id="PS50157">
    <property type="entry name" value="ZINC_FINGER_C2H2_2"/>
    <property type="match status" value="2"/>
</dbReference>
<evidence type="ECO:0000256" key="4">
    <source>
        <dbReference type="ARBA" id="ARBA00022833"/>
    </source>
</evidence>
<dbReference type="OrthoDB" id="6365676at2759"/>
<evidence type="ECO:0000256" key="5">
    <source>
        <dbReference type="ARBA" id="ARBA00022969"/>
    </source>
</evidence>
<evidence type="ECO:0000256" key="9">
    <source>
        <dbReference type="PROSITE-ProRule" id="PRU00042"/>
    </source>
</evidence>
<feature type="domain" description="C2H2-type" evidence="11">
    <location>
        <begin position="193"/>
        <end position="215"/>
    </location>
</feature>
<evidence type="ECO:0000313" key="13">
    <source>
        <dbReference type="Proteomes" id="UP000670092"/>
    </source>
</evidence>
<feature type="region of interest" description="Disordered" evidence="10">
    <location>
        <begin position="128"/>
        <end position="154"/>
    </location>
</feature>
<evidence type="ECO:0000256" key="7">
    <source>
        <dbReference type="ARBA" id="ARBA00023321"/>
    </source>
</evidence>
<keyword evidence="6" id="KW-0010">Activator</keyword>
<keyword evidence="7" id="KW-0183">Conidiation</keyword>
<gene>
    <name evidence="12" type="primary">NRG1</name>
    <name evidence="12" type="ORF">I7I52_10089</name>
</gene>
<evidence type="ECO:0000256" key="8">
    <source>
        <dbReference type="ARBA" id="ARBA00044085"/>
    </source>
</evidence>
<dbReference type="PROSITE" id="PS00028">
    <property type="entry name" value="ZINC_FINGER_C2H2_1"/>
    <property type="match status" value="1"/>
</dbReference>
<evidence type="ECO:0000259" key="11">
    <source>
        <dbReference type="PROSITE" id="PS50157"/>
    </source>
</evidence>
<dbReference type="GO" id="GO:0000981">
    <property type="term" value="F:DNA-binding transcription factor activity, RNA polymerase II-specific"/>
    <property type="evidence" value="ECO:0007669"/>
    <property type="project" value="TreeGrafter"/>
</dbReference>
<keyword evidence="4" id="KW-0862">Zinc</keyword>
<keyword evidence="2" id="KW-0677">Repeat</keyword>
<comment type="caution">
    <text evidence="12">The sequence shown here is derived from an EMBL/GenBank/DDBJ whole genome shotgun (WGS) entry which is preliminary data.</text>
</comment>
<dbReference type="Gene3D" id="3.30.160.60">
    <property type="entry name" value="Classic Zinc Finger"/>
    <property type="match status" value="2"/>
</dbReference>
<proteinExistence type="predicted"/>
<organism evidence="12 13">
    <name type="scientific">Ajellomyces capsulatus</name>
    <name type="common">Darling's disease fungus</name>
    <name type="synonym">Histoplasma capsulatum</name>
    <dbReference type="NCBI Taxonomy" id="5037"/>
    <lineage>
        <taxon>Eukaryota</taxon>
        <taxon>Fungi</taxon>
        <taxon>Dikarya</taxon>
        <taxon>Ascomycota</taxon>
        <taxon>Pezizomycotina</taxon>
        <taxon>Eurotiomycetes</taxon>
        <taxon>Eurotiomycetidae</taxon>
        <taxon>Onygenales</taxon>
        <taxon>Ajellomycetaceae</taxon>
        <taxon>Histoplasma</taxon>
    </lineage>
</organism>
<dbReference type="Pfam" id="PF00096">
    <property type="entry name" value="zf-C2H2"/>
    <property type="match status" value="1"/>
</dbReference>
<dbReference type="FunFam" id="3.30.160.60:FF:002343">
    <property type="entry name" value="Zinc finger protein 33A"/>
    <property type="match status" value="1"/>
</dbReference>
<name>A0A8H7YWD0_AJECA</name>
<dbReference type="PANTHER" id="PTHR14003">
    <property type="entry name" value="TRANSCRIPTIONAL REPRESSOR PROTEIN YY"/>
    <property type="match status" value="1"/>
</dbReference>
<evidence type="ECO:0000256" key="6">
    <source>
        <dbReference type="ARBA" id="ARBA00023159"/>
    </source>
</evidence>
<reference evidence="12 13" key="1">
    <citation type="submission" date="2021-01" db="EMBL/GenBank/DDBJ databases">
        <title>Chromosome-level genome assembly of a human fungal pathogen reveals clustering of transcriptionally co-regulated genes.</title>
        <authorList>
            <person name="Voorhies M."/>
            <person name="Cohen S."/>
            <person name="Shea T.P."/>
            <person name="Petrus S."/>
            <person name="Munoz J.F."/>
            <person name="Poplawski S."/>
            <person name="Goldman W.E."/>
            <person name="Michael T."/>
            <person name="Cuomo C.A."/>
            <person name="Sil A."/>
            <person name="Beyhan S."/>
        </authorList>
    </citation>
    <scope>NUCLEOTIDE SEQUENCE [LARGE SCALE GENOMIC DNA]</scope>
    <source>
        <strain evidence="12 13">G184AR</strain>
    </source>
</reference>
<dbReference type="AlphaFoldDB" id="A0A8H7YWD0"/>
<dbReference type="GO" id="GO:0008270">
    <property type="term" value="F:zinc ion binding"/>
    <property type="evidence" value="ECO:0007669"/>
    <property type="project" value="UniProtKB-KW"/>
</dbReference>
<dbReference type="GO" id="GO:0000978">
    <property type="term" value="F:RNA polymerase II cis-regulatory region sequence-specific DNA binding"/>
    <property type="evidence" value="ECO:0007669"/>
    <property type="project" value="TreeGrafter"/>
</dbReference>